<proteinExistence type="predicted"/>
<name>A0A3D2SC78_9BACE</name>
<protein>
    <submittedName>
        <fullName evidence="1">Uncharacterized protein</fullName>
    </submittedName>
</protein>
<evidence type="ECO:0000313" key="2">
    <source>
        <dbReference type="Proteomes" id="UP000263098"/>
    </source>
</evidence>
<organism evidence="1 2">
    <name type="scientific">Bacteroides graminisolvens</name>
    <dbReference type="NCBI Taxonomy" id="477666"/>
    <lineage>
        <taxon>Bacteria</taxon>
        <taxon>Pseudomonadati</taxon>
        <taxon>Bacteroidota</taxon>
        <taxon>Bacteroidia</taxon>
        <taxon>Bacteroidales</taxon>
        <taxon>Bacteroidaceae</taxon>
        <taxon>Bacteroides</taxon>
    </lineage>
</organism>
<sequence length="98" mass="11196">MNISILSYIDNLTNSFPNMADIVAMLNNQTHDTYGLQAKNTNVVKYVGNKINEDSIDEFMFYIDSSYLNEAFNEIKLVRDFINLKTSNLLFGSISIKD</sequence>
<evidence type="ECO:0000313" key="1">
    <source>
        <dbReference type="EMBL" id="HCK23855.1"/>
    </source>
</evidence>
<dbReference type="AlphaFoldDB" id="A0A3D2SC78"/>
<gene>
    <name evidence="1" type="ORF">DHW31_03575</name>
</gene>
<comment type="caution">
    <text evidence="1">The sequence shown here is derived from an EMBL/GenBank/DDBJ whole genome shotgun (WGS) entry which is preliminary data.</text>
</comment>
<dbReference type="EMBL" id="DPVG01000131">
    <property type="protein sequence ID" value="HCK23855.1"/>
    <property type="molecule type" value="Genomic_DNA"/>
</dbReference>
<accession>A0A3D2SC78</accession>
<reference evidence="1 2" key="1">
    <citation type="journal article" date="2018" name="Nat. Biotechnol.">
        <title>A standardized bacterial taxonomy based on genome phylogeny substantially revises the tree of life.</title>
        <authorList>
            <person name="Parks D.H."/>
            <person name="Chuvochina M."/>
            <person name="Waite D.W."/>
            <person name="Rinke C."/>
            <person name="Skarshewski A."/>
            <person name="Chaumeil P.A."/>
            <person name="Hugenholtz P."/>
        </authorList>
    </citation>
    <scope>NUCLEOTIDE SEQUENCE [LARGE SCALE GENOMIC DNA]</scope>
    <source>
        <strain evidence="1">UBA9667</strain>
    </source>
</reference>
<dbReference type="Proteomes" id="UP000263098">
    <property type="component" value="Unassembled WGS sequence"/>
</dbReference>